<evidence type="ECO:0008006" key="3">
    <source>
        <dbReference type="Google" id="ProtNLM"/>
    </source>
</evidence>
<reference evidence="1 2" key="1">
    <citation type="journal article" date="2020" name="IScience">
        <title>Genome Sequencing of the Endangered Kingdonia uniflora (Circaeasteraceae, Ranunculales) Reveals Potential Mechanisms of Evolutionary Specialization.</title>
        <authorList>
            <person name="Sun Y."/>
            <person name="Deng T."/>
            <person name="Zhang A."/>
            <person name="Moore M.J."/>
            <person name="Landis J.B."/>
            <person name="Lin N."/>
            <person name="Zhang H."/>
            <person name="Zhang X."/>
            <person name="Huang J."/>
            <person name="Zhang X."/>
            <person name="Sun H."/>
            <person name="Wang H."/>
        </authorList>
    </citation>
    <scope>NUCLEOTIDE SEQUENCE [LARGE SCALE GENOMIC DNA]</scope>
    <source>
        <strain evidence="1">TB1705</strain>
        <tissue evidence="1">Leaf</tissue>
    </source>
</reference>
<comment type="caution">
    <text evidence="1">The sequence shown here is derived from an EMBL/GenBank/DDBJ whole genome shotgun (WGS) entry which is preliminary data.</text>
</comment>
<protein>
    <recommendedName>
        <fullName evidence="3">DUF674 family protein</fullName>
    </recommendedName>
</protein>
<accession>A0A7J7N1R4</accession>
<dbReference type="Proteomes" id="UP000541444">
    <property type="component" value="Unassembled WGS sequence"/>
</dbReference>
<keyword evidence="2" id="KW-1185">Reference proteome</keyword>
<dbReference type="EMBL" id="JACGCM010001144">
    <property type="protein sequence ID" value="KAF6160970.1"/>
    <property type="molecule type" value="Genomic_DNA"/>
</dbReference>
<proteinExistence type="predicted"/>
<organism evidence="1 2">
    <name type="scientific">Kingdonia uniflora</name>
    <dbReference type="NCBI Taxonomy" id="39325"/>
    <lineage>
        <taxon>Eukaryota</taxon>
        <taxon>Viridiplantae</taxon>
        <taxon>Streptophyta</taxon>
        <taxon>Embryophyta</taxon>
        <taxon>Tracheophyta</taxon>
        <taxon>Spermatophyta</taxon>
        <taxon>Magnoliopsida</taxon>
        <taxon>Ranunculales</taxon>
        <taxon>Circaeasteraceae</taxon>
        <taxon>Kingdonia</taxon>
    </lineage>
</organism>
<dbReference type="AlphaFoldDB" id="A0A7J7N1R4"/>
<dbReference type="PANTHER" id="PTHR33103:SF27">
    <property type="entry name" value="OS04G0594700 PROTEIN"/>
    <property type="match status" value="1"/>
</dbReference>
<dbReference type="Pfam" id="PF05056">
    <property type="entry name" value="DUF674"/>
    <property type="match status" value="1"/>
</dbReference>
<name>A0A7J7N1R4_9MAGN</name>
<dbReference type="OrthoDB" id="1277335at2759"/>
<dbReference type="InterPro" id="IPR007750">
    <property type="entry name" value="DUF674"/>
</dbReference>
<gene>
    <name evidence="1" type="ORF">GIB67_007611</name>
</gene>
<evidence type="ECO:0000313" key="1">
    <source>
        <dbReference type="EMBL" id="KAF6160970.1"/>
    </source>
</evidence>
<sequence>MSAANAKTVIKLKLLIDKIQNRVVFAESGKDFVDVLFSFLTLPLGNIIKLIRKQQPSIAIGCLDSLYESIENLDLQHFESEACKSMLLNPRNSSVAECKKLKLNVDDTETTKYYLCSVCSVSFLSTSRNSKCYCGKLMNHEITVQGLGDQTGGDMEGVFVRGTATFLITDDLQVMPMSTTCSFAELKNFGVGDTNILEEKTIDVELEQVETLLSFLLISKTPLSGTFLSKTLGAGTLWLQQENVTQTRNMVQTANNYKEITIKFTVRKSNQKALFAEAGDDFIDFIFSMLTFPFGSM</sequence>
<dbReference type="PANTHER" id="PTHR33103">
    <property type="entry name" value="OS01G0153900 PROTEIN"/>
    <property type="match status" value="1"/>
</dbReference>
<evidence type="ECO:0000313" key="2">
    <source>
        <dbReference type="Proteomes" id="UP000541444"/>
    </source>
</evidence>